<dbReference type="Gene3D" id="3.30.930.10">
    <property type="entry name" value="Bira Bifunctional Protein, Domain 2"/>
    <property type="match status" value="1"/>
</dbReference>
<evidence type="ECO:0000313" key="2">
    <source>
        <dbReference type="EMBL" id="RLQ87129.1"/>
    </source>
</evidence>
<dbReference type="RefSeq" id="WP_121644097.1">
    <property type="nucleotide sequence ID" value="NZ_RCWN01000001.1"/>
</dbReference>
<reference evidence="2 3" key="1">
    <citation type="submission" date="2018-10" db="EMBL/GenBank/DDBJ databases">
        <title>Notoacmeibacter sp. M2BS9Y-3-1, whole genome shotgun sequence.</title>
        <authorList>
            <person name="Tuo L."/>
        </authorList>
    </citation>
    <scope>NUCLEOTIDE SEQUENCE [LARGE SCALE GENOMIC DNA]</scope>
    <source>
        <strain evidence="2 3">M2BS9Y-3-1</strain>
    </source>
</reference>
<dbReference type="SUPFAM" id="SSF55681">
    <property type="entry name" value="Class II aaRS and biotin synthetases"/>
    <property type="match status" value="1"/>
</dbReference>
<dbReference type="Proteomes" id="UP000281094">
    <property type="component" value="Unassembled WGS sequence"/>
</dbReference>
<proteinExistence type="predicted"/>
<dbReference type="InterPro" id="IPR045864">
    <property type="entry name" value="aa-tRNA-synth_II/BPL/LPL"/>
</dbReference>
<accession>A0A3L7J9H3</accession>
<protein>
    <recommendedName>
        <fullName evidence="1">BPL/LPL catalytic domain-containing protein</fullName>
    </recommendedName>
</protein>
<gene>
    <name evidence="2" type="ORF">D8780_01755</name>
</gene>
<dbReference type="EMBL" id="RCWN01000001">
    <property type="protein sequence ID" value="RLQ87129.1"/>
    <property type="molecule type" value="Genomic_DNA"/>
</dbReference>
<sequence length="238" mass="26207">MSLPDPRLPDCFKGRAVPRETTPFLEACRLSRCQKTEPGDLFYSRRHGMASCALVLEADCTVAEAAQSVLYGQLAAAETLRALHAPSNLSLIWPFGTCLNGREVARTALGGITGQEEPDETADWLVLGVHIRISGKFIERLSAEQRMELTALQTEGMETDRTVLLERLAKELDRLGSEWLDGGFAAIRDAWAKYARTGERPVTRLDMDGNAIIEAGEGCQIVRLTEMIARQQPLHLAA</sequence>
<evidence type="ECO:0000259" key="1">
    <source>
        <dbReference type="Pfam" id="PF16917"/>
    </source>
</evidence>
<dbReference type="AlphaFoldDB" id="A0A3L7J9H3"/>
<keyword evidence="3" id="KW-1185">Reference proteome</keyword>
<evidence type="ECO:0000313" key="3">
    <source>
        <dbReference type="Proteomes" id="UP000281094"/>
    </source>
</evidence>
<comment type="caution">
    <text evidence="2">The sequence shown here is derived from an EMBL/GenBank/DDBJ whole genome shotgun (WGS) entry which is preliminary data.</text>
</comment>
<name>A0A3L7J9H3_9HYPH</name>
<dbReference type="InterPro" id="IPR004143">
    <property type="entry name" value="BPL_LPL_catalytic"/>
</dbReference>
<organism evidence="2 3">
    <name type="scientific">Notoacmeibacter ruber</name>
    <dbReference type="NCBI Taxonomy" id="2670375"/>
    <lineage>
        <taxon>Bacteria</taxon>
        <taxon>Pseudomonadati</taxon>
        <taxon>Pseudomonadota</taxon>
        <taxon>Alphaproteobacteria</taxon>
        <taxon>Hyphomicrobiales</taxon>
        <taxon>Notoacmeibacteraceae</taxon>
        <taxon>Notoacmeibacter</taxon>
    </lineage>
</organism>
<feature type="domain" description="BPL/LPL catalytic" evidence="1">
    <location>
        <begin position="8"/>
        <end position="192"/>
    </location>
</feature>
<dbReference type="Pfam" id="PF16917">
    <property type="entry name" value="BPL_LplA_LipB_2"/>
    <property type="match status" value="1"/>
</dbReference>